<evidence type="ECO:0000256" key="1">
    <source>
        <dbReference type="SAM" id="Phobius"/>
    </source>
</evidence>
<feature type="transmembrane region" description="Helical" evidence="1">
    <location>
        <begin position="56"/>
        <end position="80"/>
    </location>
</feature>
<keyword evidence="1" id="KW-0812">Transmembrane</keyword>
<feature type="transmembrane region" description="Helical" evidence="1">
    <location>
        <begin position="12"/>
        <end position="36"/>
    </location>
</feature>
<feature type="transmembrane region" description="Helical" evidence="1">
    <location>
        <begin position="92"/>
        <end position="112"/>
    </location>
</feature>
<feature type="transmembrane region" description="Helical" evidence="1">
    <location>
        <begin position="124"/>
        <end position="141"/>
    </location>
</feature>
<gene>
    <name evidence="2" type="ORF">RFI_25573</name>
</gene>
<comment type="caution">
    <text evidence="2">The sequence shown here is derived from an EMBL/GenBank/DDBJ whole genome shotgun (WGS) entry which is preliminary data.</text>
</comment>
<dbReference type="EMBL" id="ASPP01022014">
    <property type="protein sequence ID" value="ETO11802.1"/>
    <property type="molecule type" value="Genomic_DNA"/>
</dbReference>
<feature type="transmembrane region" description="Helical" evidence="1">
    <location>
        <begin position="148"/>
        <end position="169"/>
    </location>
</feature>
<dbReference type="AlphaFoldDB" id="X6MEF1"/>
<feature type="transmembrane region" description="Helical" evidence="1">
    <location>
        <begin position="181"/>
        <end position="198"/>
    </location>
</feature>
<keyword evidence="1" id="KW-1133">Transmembrane helix</keyword>
<keyword evidence="1" id="KW-0472">Membrane</keyword>
<evidence type="ECO:0000313" key="3">
    <source>
        <dbReference type="Proteomes" id="UP000023152"/>
    </source>
</evidence>
<proteinExistence type="predicted"/>
<accession>X6MEF1</accession>
<evidence type="ECO:0000313" key="2">
    <source>
        <dbReference type="EMBL" id="ETO11802.1"/>
    </source>
</evidence>
<sequence>MPKLIEVRDHEVLIAMSFWALGQPITCMIGFVLSGLKATGDDKKVLSVSTTLVDGLSYGPANLLLLGVTLVLNMICYAYIRYALRLQLKEIPSTFTWLYFISYVGLAFLLAFPPVKVSISPFDYGIQYLGLSFYKYTYCWFKNSGGRACFVAALSLAGVLLLVSWAVAASSSEKSAAPLEWSSLGIVMACFALVVFVCEREKVMKLNSSGFSNLVSDTPQEYEQI</sequence>
<reference evidence="2 3" key="1">
    <citation type="journal article" date="2013" name="Curr. Biol.">
        <title>The Genome of the Foraminiferan Reticulomyxa filosa.</title>
        <authorList>
            <person name="Glockner G."/>
            <person name="Hulsmann N."/>
            <person name="Schleicher M."/>
            <person name="Noegel A.A."/>
            <person name="Eichinger L."/>
            <person name="Gallinger C."/>
            <person name="Pawlowski J."/>
            <person name="Sierra R."/>
            <person name="Euteneuer U."/>
            <person name="Pillet L."/>
            <person name="Moustafa A."/>
            <person name="Platzer M."/>
            <person name="Groth M."/>
            <person name="Szafranski K."/>
            <person name="Schliwa M."/>
        </authorList>
    </citation>
    <scope>NUCLEOTIDE SEQUENCE [LARGE SCALE GENOMIC DNA]</scope>
</reference>
<keyword evidence="3" id="KW-1185">Reference proteome</keyword>
<dbReference type="Proteomes" id="UP000023152">
    <property type="component" value="Unassembled WGS sequence"/>
</dbReference>
<organism evidence="2 3">
    <name type="scientific">Reticulomyxa filosa</name>
    <dbReference type="NCBI Taxonomy" id="46433"/>
    <lineage>
        <taxon>Eukaryota</taxon>
        <taxon>Sar</taxon>
        <taxon>Rhizaria</taxon>
        <taxon>Retaria</taxon>
        <taxon>Foraminifera</taxon>
        <taxon>Monothalamids</taxon>
        <taxon>Reticulomyxidae</taxon>
        <taxon>Reticulomyxa</taxon>
    </lineage>
</organism>
<name>X6MEF1_RETFI</name>
<protein>
    <submittedName>
        <fullName evidence="2">Uncharacterized protein</fullName>
    </submittedName>
</protein>